<keyword evidence="1" id="KW-0812">Transmembrane</keyword>
<accession>A0A0F9DR89</accession>
<gene>
    <name evidence="2" type="ORF">LCGC14_2166370</name>
</gene>
<protein>
    <submittedName>
        <fullName evidence="2">Uncharacterized protein</fullName>
    </submittedName>
</protein>
<evidence type="ECO:0000313" key="2">
    <source>
        <dbReference type="EMBL" id="KKL64308.1"/>
    </source>
</evidence>
<proteinExistence type="predicted"/>
<keyword evidence="1" id="KW-1133">Transmembrane helix</keyword>
<keyword evidence="1" id="KW-0472">Membrane</keyword>
<feature type="transmembrane region" description="Helical" evidence="1">
    <location>
        <begin position="56"/>
        <end position="75"/>
    </location>
</feature>
<feature type="transmembrane region" description="Helical" evidence="1">
    <location>
        <begin position="12"/>
        <end position="36"/>
    </location>
</feature>
<organism evidence="2">
    <name type="scientific">marine sediment metagenome</name>
    <dbReference type="NCBI Taxonomy" id="412755"/>
    <lineage>
        <taxon>unclassified sequences</taxon>
        <taxon>metagenomes</taxon>
        <taxon>ecological metagenomes</taxon>
    </lineage>
</organism>
<dbReference type="EMBL" id="LAZR01027886">
    <property type="protein sequence ID" value="KKL64308.1"/>
    <property type="molecule type" value="Genomic_DNA"/>
</dbReference>
<comment type="caution">
    <text evidence="2">The sequence shown here is derived from an EMBL/GenBank/DDBJ whole genome shotgun (WGS) entry which is preliminary data.</text>
</comment>
<sequence>MKEKLFEWSVIGVVVTFVVAASIAGVLALVFGFYALLGWFFYLTYGAVAPDSWVPINYWPSVGIMFITSVLLSRVSGASVKVERD</sequence>
<reference evidence="2" key="1">
    <citation type="journal article" date="2015" name="Nature">
        <title>Complex archaea that bridge the gap between prokaryotes and eukaryotes.</title>
        <authorList>
            <person name="Spang A."/>
            <person name="Saw J.H."/>
            <person name="Jorgensen S.L."/>
            <person name="Zaremba-Niedzwiedzka K."/>
            <person name="Martijn J."/>
            <person name="Lind A.E."/>
            <person name="van Eijk R."/>
            <person name="Schleper C."/>
            <person name="Guy L."/>
            <person name="Ettema T.J."/>
        </authorList>
    </citation>
    <scope>NUCLEOTIDE SEQUENCE</scope>
</reference>
<dbReference type="AlphaFoldDB" id="A0A0F9DR89"/>
<name>A0A0F9DR89_9ZZZZ</name>
<evidence type="ECO:0000256" key="1">
    <source>
        <dbReference type="SAM" id="Phobius"/>
    </source>
</evidence>